<evidence type="ECO:0000313" key="13">
    <source>
        <dbReference type="EMBL" id="QCT72248.1"/>
    </source>
</evidence>
<evidence type="ECO:0000256" key="4">
    <source>
        <dbReference type="ARBA" id="ARBA00022692"/>
    </source>
</evidence>
<dbReference type="Pfam" id="PF02096">
    <property type="entry name" value="60KD_IMP"/>
    <property type="match status" value="1"/>
</dbReference>
<feature type="compositionally biased region" description="Basic and acidic residues" evidence="10">
    <location>
        <begin position="267"/>
        <end position="276"/>
    </location>
</feature>
<dbReference type="PANTHER" id="PTHR12428:SF65">
    <property type="entry name" value="CYTOCHROME C OXIDASE ASSEMBLY PROTEIN COX18, MITOCHONDRIAL"/>
    <property type="match status" value="1"/>
</dbReference>
<evidence type="ECO:0000259" key="12">
    <source>
        <dbReference type="Pfam" id="PF02096"/>
    </source>
</evidence>
<accession>A0A4P9C9J4</accession>
<feature type="transmembrane region" description="Helical" evidence="11">
    <location>
        <begin position="82"/>
        <end position="105"/>
    </location>
</feature>
<dbReference type="InterPro" id="IPR047196">
    <property type="entry name" value="YidC_ALB_C"/>
</dbReference>
<dbReference type="GO" id="GO:0051205">
    <property type="term" value="P:protein insertion into membrane"/>
    <property type="evidence" value="ECO:0007669"/>
    <property type="project" value="TreeGrafter"/>
</dbReference>
<keyword evidence="7 11" id="KW-0472">Membrane</keyword>
<dbReference type="RefSeq" id="WP_096918804.1">
    <property type="nucleotide sequence ID" value="NZ_CP029487.1"/>
</dbReference>
<keyword evidence="2" id="KW-0813">Transport</keyword>
<feature type="transmembrane region" description="Helical" evidence="11">
    <location>
        <begin position="140"/>
        <end position="157"/>
    </location>
</feature>
<dbReference type="GO" id="GO:0032977">
    <property type="term" value="F:membrane insertase activity"/>
    <property type="evidence" value="ECO:0007669"/>
    <property type="project" value="InterPro"/>
</dbReference>
<evidence type="ECO:0000313" key="14">
    <source>
        <dbReference type="Proteomes" id="UP000218387"/>
    </source>
</evidence>
<keyword evidence="6 11" id="KW-1133">Transmembrane helix</keyword>
<keyword evidence="14" id="KW-1185">Reference proteome</keyword>
<evidence type="ECO:0000256" key="8">
    <source>
        <dbReference type="ARBA" id="ARBA00023186"/>
    </source>
</evidence>
<keyword evidence="4 9" id="KW-0812">Transmembrane</keyword>
<keyword evidence="5" id="KW-0653">Protein transport</keyword>
<evidence type="ECO:0000256" key="1">
    <source>
        <dbReference type="ARBA" id="ARBA00004651"/>
    </source>
</evidence>
<dbReference type="KEGG" id="emt:CPZ25_013235"/>
<gene>
    <name evidence="13" type="ORF">CPZ25_013235</name>
</gene>
<evidence type="ECO:0000256" key="10">
    <source>
        <dbReference type="SAM" id="MobiDB-lite"/>
    </source>
</evidence>
<feature type="transmembrane region" description="Helical" evidence="11">
    <location>
        <begin position="22"/>
        <end position="42"/>
    </location>
</feature>
<feature type="compositionally biased region" description="Basic and acidic residues" evidence="10">
    <location>
        <begin position="223"/>
        <end position="254"/>
    </location>
</feature>
<dbReference type="GO" id="GO:0005886">
    <property type="term" value="C:plasma membrane"/>
    <property type="evidence" value="ECO:0007669"/>
    <property type="project" value="UniProtKB-SubCell"/>
</dbReference>
<feature type="transmembrane region" description="Helical" evidence="11">
    <location>
        <begin position="178"/>
        <end position="202"/>
    </location>
</feature>
<dbReference type="NCBIfam" id="TIGR03592">
    <property type="entry name" value="yidC_oxa1_cterm"/>
    <property type="match status" value="1"/>
</dbReference>
<dbReference type="EMBL" id="CP029487">
    <property type="protein sequence ID" value="QCT72248.1"/>
    <property type="molecule type" value="Genomic_DNA"/>
</dbReference>
<evidence type="ECO:0000256" key="9">
    <source>
        <dbReference type="RuleBase" id="RU003945"/>
    </source>
</evidence>
<proteinExistence type="inferred from homology"/>
<dbReference type="AlphaFoldDB" id="A0A4P9C9J4"/>
<evidence type="ECO:0000256" key="11">
    <source>
        <dbReference type="SAM" id="Phobius"/>
    </source>
</evidence>
<dbReference type="Proteomes" id="UP000218387">
    <property type="component" value="Chromosome"/>
</dbReference>
<protein>
    <submittedName>
        <fullName evidence="13">Membrane protein insertase YidC</fullName>
    </submittedName>
</protein>
<reference evidence="13 14" key="1">
    <citation type="submission" date="2018-05" db="EMBL/GenBank/DDBJ databases">
        <title>Genome comparison of Eubacterium sp.</title>
        <authorList>
            <person name="Feng Y."/>
            <person name="Sanchez-Andrea I."/>
            <person name="Stams A.J.M."/>
            <person name="De Vos W.M."/>
        </authorList>
    </citation>
    <scope>NUCLEOTIDE SEQUENCE [LARGE SCALE GENOMIC DNA]</scope>
    <source>
        <strain evidence="13 14">YI</strain>
    </source>
</reference>
<feature type="compositionally biased region" description="Basic and acidic residues" evidence="10">
    <location>
        <begin position="294"/>
        <end position="307"/>
    </location>
</feature>
<organism evidence="13 14">
    <name type="scientific">Eubacterium maltosivorans</name>
    <dbReference type="NCBI Taxonomy" id="2041044"/>
    <lineage>
        <taxon>Bacteria</taxon>
        <taxon>Bacillati</taxon>
        <taxon>Bacillota</taxon>
        <taxon>Clostridia</taxon>
        <taxon>Eubacteriales</taxon>
        <taxon>Eubacteriaceae</taxon>
        <taxon>Eubacterium</taxon>
    </lineage>
</organism>
<feature type="domain" description="Membrane insertase YidC/Oxa/ALB C-terminal" evidence="12">
    <location>
        <begin position="22"/>
        <end position="214"/>
    </location>
</feature>
<dbReference type="CDD" id="cd20070">
    <property type="entry name" value="5TM_YidC_Alb3"/>
    <property type="match status" value="1"/>
</dbReference>
<evidence type="ECO:0000256" key="3">
    <source>
        <dbReference type="ARBA" id="ARBA00022475"/>
    </source>
</evidence>
<dbReference type="PANTHER" id="PTHR12428">
    <property type="entry name" value="OXA1"/>
    <property type="match status" value="1"/>
</dbReference>
<evidence type="ECO:0000256" key="7">
    <source>
        <dbReference type="ARBA" id="ARBA00023136"/>
    </source>
</evidence>
<evidence type="ECO:0000256" key="6">
    <source>
        <dbReference type="ARBA" id="ARBA00022989"/>
    </source>
</evidence>
<keyword evidence="3" id="KW-1003">Cell membrane</keyword>
<evidence type="ECO:0000256" key="5">
    <source>
        <dbReference type="ARBA" id="ARBA00022927"/>
    </source>
</evidence>
<comment type="subcellular location">
    <subcellularLocation>
        <location evidence="1">Cell membrane</location>
        <topology evidence="1">Multi-pass membrane protein</topology>
    </subcellularLocation>
    <subcellularLocation>
        <location evidence="9">Membrane</location>
        <topology evidence="9">Multi-pass membrane protein</topology>
    </subcellularLocation>
</comment>
<dbReference type="GO" id="GO:0015031">
    <property type="term" value="P:protein transport"/>
    <property type="evidence" value="ECO:0007669"/>
    <property type="project" value="UniProtKB-KW"/>
</dbReference>
<evidence type="ECO:0000256" key="2">
    <source>
        <dbReference type="ARBA" id="ARBA00022448"/>
    </source>
</evidence>
<name>A0A4P9C9J4_EUBML</name>
<feature type="region of interest" description="Disordered" evidence="10">
    <location>
        <begin position="223"/>
        <end position="307"/>
    </location>
</feature>
<comment type="similarity">
    <text evidence="9">Belongs to the OXA1/ALB3/YidC family.</text>
</comment>
<sequence>MHILYQAFGFVLFQIYNLVQNYGVAVILFTILVKFCILPLNIKQTKSMREMQALQPELQKLQKKYKNNPEKLNQETMKLYKLYNVSPMAGCLPLLIQLPIIYALFGALRDPGKWVFTNGDVLAISQQFLWIPDLGNPDPWYILPILCVVFTFITQKFTMSVQKGTMDPSAEKTQNMMLYIMPIFIGFAAIGMPAGVALYWVVQNVFTFVQQFIMLRKPAEKIDPREAERRVEEAKREEIKKKKEERKQQSEARAEAMAAQSGKPVKKKEEPTDKKPLTRPASSKKVKRQTITKIPERDASVEEPKNK</sequence>
<dbReference type="InterPro" id="IPR001708">
    <property type="entry name" value="YidC/ALB3/OXA1/COX18"/>
</dbReference>
<dbReference type="InterPro" id="IPR028055">
    <property type="entry name" value="YidC/Oxa/ALB_C"/>
</dbReference>
<keyword evidence="8" id="KW-0143">Chaperone</keyword>